<reference evidence="2" key="2">
    <citation type="journal article" date="2015" name="Data Brief">
        <title>Shoot transcriptome of the giant reed, Arundo donax.</title>
        <authorList>
            <person name="Barrero R.A."/>
            <person name="Guerrero F.D."/>
            <person name="Moolhuijzen P."/>
            <person name="Goolsby J.A."/>
            <person name="Tidwell J."/>
            <person name="Bellgard S.E."/>
            <person name="Bellgard M.I."/>
        </authorList>
    </citation>
    <scope>NUCLEOTIDE SEQUENCE</scope>
    <source>
        <tissue evidence="2">Shoot tissue taken approximately 20 cm above the soil surface</tissue>
    </source>
</reference>
<feature type="region of interest" description="Disordered" evidence="1">
    <location>
        <begin position="1"/>
        <end position="25"/>
    </location>
</feature>
<accession>A0A0A9EAF4</accession>
<dbReference type="EMBL" id="GBRH01200874">
    <property type="protein sequence ID" value="JAD97021.1"/>
    <property type="molecule type" value="Transcribed_RNA"/>
</dbReference>
<proteinExistence type="predicted"/>
<evidence type="ECO:0000313" key="2">
    <source>
        <dbReference type="EMBL" id="JAD97021.1"/>
    </source>
</evidence>
<feature type="compositionally biased region" description="Polar residues" evidence="1">
    <location>
        <begin position="16"/>
        <end position="25"/>
    </location>
</feature>
<sequence length="90" mass="9231">MNTNTTSGMHTAGANHYTSTPTNPNVNATMTYIDANTSACSTAHACTTTTASASSTSEPTTDTDRCFMPTLSDAHTETSATAFAWAASDG</sequence>
<organism evidence="2">
    <name type="scientific">Arundo donax</name>
    <name type="common">Giant reed</name>
    <name type="synonym">Donax arundinaceus</name>
    <dbReference type="NCBI Taxonomy" id="35708"/>
    <lineage>
        <taxon>Eukaryota</taxon>
        <taxon>Viridiplantae</taxon>
        <taxon>Streptophyta</taxon>
        <taxon>Embryophyta</taxon>
        <taxon>Tracheophyta</taxon>
        <taxon>Spermatophyta</taxon>
        <taxon>Magnoliopsida</taxon>
        <taxon>Liliopsida</taxon>
        <taxon>Poales</taxon>
        <taxon>Poaceae</taxon>
        <taxon>PACMAD clade</taxon>
        <taxon>Arundinoideae</taxon>
        <taxon>Arundineae</taxon>
        <taxon>Arundo</taxon>
    </lineage>
</organism>
<name>A0A0A9EAF4_ARUDO</name>
<reference evidence="2" key="1">
    <citation type="submission" date="2014-09" db="EMBL/GenBank/DDBJ databases">
        <authorList>
            <person name="Magalhaes I.L.F."/>
            <person name="Oliveira U."/>
            <person name="Santos F.R."/>
            <person name="Vidigal T.H.D.A."/>
            <person name="Brescovit A.D."/>
            <person name="Santos A.J."/>
        </authorList>
    </citation>
    <scope>NUCLEOTIDE SEQUENCE</scope>
    <source>
        <tissue evidence="2">Shoot tissue taken approximately 20 cm above the soil surface</tissue>
    </source>
</reference>
<evidence type="ECO:0000256" key="1">
    <source>
        <dbReference type="SAM" id="MobiDB-lite"/>
    </source>
</evidence>
<protein>
    <submittedName>
        <fullName evidence="2">Uncharacterized protein</fullName>
    </submittedName>
</protein>
<dbReference type="AlphaFoldDB" id="A0A0A9EAF4"/>